<evidence type="ECO:0000256" key="3">
    <source>
        <dbReference type="ARBA" id="ARBA00022989"/>
    </source>
</evidence>
<evidence type="ECO:0000256" key="5">
    <source>
        <dbReference type="SAM" id="Phobius"/>
    </source>
</evidence>
<organism evidence="7 8">
    <name type="scientific">Desmophyllum pertusum</name>
    <dbReference type="NCBI Taxonomy" id="174260"/>
    <lineage>
        <taxon>Eukaryota</taxon>
        <taxon>Metazoa</taxon>
        <taxon>Cnidaria</taxon>
        <taxon>Anthozoa</taxon>
        <taxon>Hexacorallia</taxon>
        <taxon>Scleractinia</taxon>
        <taxon>Caryophylliina</taxon>
        <taxon>Caryophylliidae</taxon>
        <taxon>Desmophyllum</taxon>
    </lineage>
</organism>
<comment type="subcellular location">
    <subcellularLocation>
        <location evidence="1">Membrane</location>
    </subcellularLocation>
</comment>
<reference evidence="7" key="1">
    <citation type="submission" date="2023-01" db="EMBL/GenBank/DDBJ databases">
        <title>Genome assembly of the deep-sea coral Lophelia pertusa.</title>
        <authorList>
            <person name="Herrera S."/>
            <person name="Cordes E."/>
        </authorList>
    </citation>
    <scope>NUCLEOTIDE SEQUENCE</scope>
    <source>
        <strain evidence="7">USNM1676648</strain>
        <tissue evidence="7">Polyp</tissue>
    </source>
</reference>
<keyword evidence="2 5" id="KW-0812">Transmembrane</keyword>
<dbReference type="PROSITE" id="PS50262">
    <property type="entry name" value="G_PROTEIN_RECEP_F1_2"/>
    <property type="match status" value="1"/>
</dbReference>
<name>A0A9W9YJE1_9CNID</name>
<evidence type="ECO:0000259" key="6">
    <source>
        <dbReference type="PROSITE" id="PS50262"/>
    </source>
</evidence>
<evidence type="ECO:0000256" key="4">
    <source>
        <dbReference type="ARBA" id="ARBA00023136"/>
    </source>
</evidence>
<keyword evidence="8" id="KW-1185">Reference proteome</keyword>
<feature type="domain" description="G-protein coupled receptors family 1 profile" evidence="6">
    <location>
        <begin position="63"/>
        <end position="128"/>
    </location>
</feature>
<gene>
    <name evidence="7" type="ORF">OS493_032078</name>
</gene>
<dbReference type="SUPFAM" id="SSF81321">
    <property type="entry name" value="Family A G protein-coupled receptor-like"/>
    <property type="match status" value="1"/>
</dbReference>
<evidence type="ECO:0000313" key="8">
    <source>
        <dbReference type="Proteomes" id="UP001163046"/>
    </source>
</evidence>
<dbReference type="InterPro" id="IPR017452">
    <property type="entry name" value="GPCR_Rhodpsn_7TM"/>
</dbReference>
<dbReference type="EMBL" id="MU827340">
    <property type="protein sequence ID" value="KAJ7353805.1"/>
    <property type="molecule type" value="Genomic_DNA"/>
</dbReference>
<comment type="caution">
    <text evidence="7">The sequence shown here is derived from an EMBL/GenBank/DDBJ whole genome shotgun (WGS) entry which is preliminary data.</text>
</comment>
<dbReference type="Proteomes" id="UP001163046">
    <property type="component" value="Unassembled WGS sequence"/>
</dbReference>
<sequence>MSLANEVFNSTLEIMLNNTNSTDNDSSLVNHPGVARNPYEEFYKVAFGSAIFICVASFITILANSLLLLACCIDPLKIFRSPTTYFLIGLAIVDLLTALIQEPAYATCFMFAYLQHPLKRNADWSCLL</sequence>
<keyword evidence="4 5" id="KW-0472">Membrane</keyword>
<dbReference type="Gene3D" id="1.20.1070.10">
    <property type="entry name" value="Rhodopsin 7-helix transmembrane proteins"/>
    <property type="match status" value="1"/>
</dbReference>
<evidence type="ECO:0000313" key="7">
    <source>
        <dbReference type="EMBL" id="KAJ7353805.1"/>
    </source>
</evidence>
<evidence type="ECO:0000256" key="2">
    <source>
        <dbReference type="ARBA" id="ARBA00022692"/>
    </source>
</evidence>
<dbReference type="OrthoDB" id="5969983at2759"/>
<feature type="transmembrane region" description="Helical" evidence="5">
    <location>
        <begin position="46"/>
        <end position="73"/>
    </location>
</feature>
<dbReference type="AlphaFoldDB" id="A0A9W9YJE1"/>
<evidence type="ECO:0000256" key="1">
    <source>
        <dbReference type="ARBA" id="ARBA00004370"/>
    </source>
</evidence>
<protein>
    <recommendedName>
        <fullName evidence="6">G-protein coupled receptors family 1 profile domain-containing protein</fullName>
    </recommendedName>
</protein>
<dbReference type="GO" id="GO:0016020">
    <property type="term" value="C:membrane"/>
    <property type="evidence" value="ECO:0007669"/>
    <property type="project" value="UniProtKB-SubCell"/>
</dbReference>
<feature type="transmembrane region" description="Helical" evidence="5">
    <location>
        <begin position="85"/>
        <end position="114"/>
    </location>
</feature>
<proteinExistence type="predicted"/>
<keyword evidence="3 5" id="KW-1133">Transmembrane helix</keyword>
<accession>A0A9W9YJE1</accession>